<protein>
    <submittedName>
        <fullName evidence="5">Uncharacterized protein LOC118406877</fullName>
    </submittedName>
</protein>
<accession>A0A9J7KK01</accession>
<dbReference type="SUPFAM" id="SSF47986">
    <property type="entry name" value="DEATH domain"/>
    <property type="match status" value="1"/>
</dbReference>
<dbReference type="Proteomes" id="UP000001554">
    <property type="component" value="Chromosome 19"/>
</dbReference>
<reference evidence="4" key="1">
    <citation type="journal article" date="2020" name="Nat. Ecol. Evol.">
        <title>Deeply conserved synteny resolves early events in vertebrate evolution.</title>
        <authorList>
            <person name="Simakov O."/>
            <person name="Marletaz F."/>
            <person name="Yue J.X."/>
            <person name="O'Connell B."/>
            <person name="Jenkins J."/>
            <person name="Brandt A."/>
            <person name="Calef R."/>
            <person name="Tung C.H."/>
            <person name="Huang T.K."/>
            <person name="Schmutz J."/>
            <person name="Satoh N."/>
            <person name="Yu J.K."/>
            <person name="Putnam N.H."/>
            <person name="Green R.E."/>
            <person name="Rokhsar D.S."/>
        </authorList>
    </citation>
    <scope>NUCLEOTIDE SEQUENCE [LARGE SCALE GENOMIC DNA]</scope>
    <source>
        <strain evidence="4">S238N-H82</strain>
    </source>
</reference>
<dbReference type="GO" id="GO:0007165">
    <property type="term" value="P:signal transduction"/>
    <property type="evidence" value="ECO:0007669"/>
    <property type="project" value="InterPro"/>
</dbReference>
<evidence type="ECO:0000313" key="4">
    <source>
        <dbReference type="Proteomes" id="UP000001554"/>
    </source>
</evidence>
<sequence>MHSLWLSKHHYFNFIVLYFCLIVLCLASVDFFLRFSFIVQNTQCQILELCYGTVSNDVSLHLFVIFFSGTPIDVITRIDALFGITSVGLVLTCIALAIGLIDLKCLIVIKKMITKETTVETASLLERTAHEVLVIGENSALNEGIEEMSHLGQEESCEQAEPHVDLQEHSLRAESREDIGGRRKTEMQSSSIQTAAVRPKQRSLISQSQPPPSEEDSLEYTVSPNDETVPLLPRGSQEVSPPMDPVFKTGGLEVALHPTPPLKEDADSQSSLTEDAAESSVPPQTLAEELQEAEEQSTEHVPDGPCDAGPQSEPKGLRTEQEDEEETSVKQISDPPEDSEHIPDIEEIARTAMVRVPSDELSFPVQESAHDSDGLEALGAVGGRSESFSPLPTSDVESDAESSSGDEAYERKVRVAIRDSVAKSLFTGLAHHLSNPAGPGPDWVPLARAAGITGPEIDHIINEAAQDLDKDIRKMLEQYEEGKTGDRPISELYGELIARKRLELYNRFRRDPPS</sequence>
<feature type="transmembrane region" description="Helical" evidence="2">
    <location>
        <begin position="12"/>
        <end position="37"/>
    </location>
</feature>
<evidence type="ECO:0000259" key="3">
    <source>
        <dbReference type="PROSITE" id="PS50017"/>
    </source>
</evidence>
<organism evidence="4 5">
    <name type="scientific">Branchiostoma floridae</name>
    <name type="common">Florida lancelet</name>
    <name type="synonym">Amphioxus</name>
    <dbReference type="NCBI Taxonomy" id="7739"/>
    <lineage>
        <taxon>Eukaryota</taxon>
        <taxon>Metazoa</taxon>
        <taxon>Chordata</taxon>
        <taxon>Cephalochordata</taxon>
        <taxon>Leptocardii</taxon>
        <taxon>Amphioxiformes</taxon>
        <taxon>Branchiostomatidae</taxon>
        <taxon>Branchiostoma</taxon>
    </lineage>
</organism>
<feature type="compositionally biased region" description="Basic and acidic residues" evidence="1">
    <location>
        <begin position="338"/>
        <end position="349"/>
    </location>
</feature>
<keyword evidence="4" id="KW-1185">Reference proteome</keyword>
<feature type="domain" description="Death" evidence="3">
    <location>
        <begin position="440"/>
        <end position="512"/>
    </location>
</feature>
<dbReference type="OrthoDB" id="10047010at2759"/>
<dbReference type="PROSITE" id="PS50017">
    <property type="entry name" value="DEATH_DOMAIN"/>
    <property type="match status" value="1"/>
</dbReference>
<dbReference type="InterPro" id="IPR011029">
    <property type="entry name" value="DEATH-like_dom_sf"/>
</dbReference>
<dbReference type="AlphaFoldDB" id="A0A9J7KK01"/>
<keyword evidence="2" id="KW-0812">Transmembrane</keyword>
<dbReference type="KEGG" id="bfo:118406877"/>
<dbReference type="Gene3D" id="1.10.533.10">
    <property type="entry name" value="Death Domain, Fas"/>
    <property type="match status" value="1"/>
</dbReference>
<dbReference type="CDD" id="cd01670">
    <property type="entry name" value="Death"/>
    <property type="match status" value="1"/>
</dbReference>
<name>A0A9J7KK01_BRAFL</name>
<feature type="compositionally biased region" description="Basic and acidic residues" evidence="1">
    <location>
        <begin position="160"/>
        <end position="186"/>
    </location>
</feature>
<reference evidence="5" key="2">
    <citation type="submission" date="2025-08" db="UniProtKB">
        <authorList>
            <consortium name="RefSeq"/>
        </authorList>
    </citation>
    <scope>IDENTIFICATION</scope>
    <source>
        <strain evidence="5">S238N-H82</strain>
        <tissue evidence="5">Testes</tissue>
    </source>
</reference>
<keyword evidence="2" id="KW-1133">Transmembrane helix</keyword>
<keyword evidence="2" id="KW-0472">Membrane</keyword>
<feature type="region of interest" description="Disordered" evidence="1">
    <location>
        <begin position="149"/>
        <end position="408"/>
    </location>
</feature>
<evidence type="ECO:0000313" key="5">
    <source>
        <dbReference type="RefSeq" id="XP_035663158.1"/>
    </source>
</evidence>
<proteinExistence type="predicted"/>
<gene>
    <name evidence="5" type="primary">LOC118406877</name>
</gene>
<dbReference type="InterPro" id="IPR000488">
    <property type="entry name" value="Death_dom"/>
</dbReference>
<feature type="transmembrane region" description="Helical" evidence="2">
    <location>
        <begin position="80"/>
        <end position="103"/>
    </location>
</feature>
<evidence type="ECO:0000256" key="2">
    <source>
        <dbReference type="SAM" id="Phobius"/>
    </source>
</evidence>
<evidence type="ECO:0000256" key="1">
    <source>
        <dbReference type="SAM" id="MobiDB-lite"/>
    </source>
</evidence>
<dbReference type="RefSeq" id="XP_035663158.1">
    <property type="nucleotide sequence ID" value="XM_035807265.1"/>
</dbReference>
<dbReference type="GeneID" id="118406877"/>